<dbReference type="OrthoDB" id="9804333at2"/>
<feature type="domain" description="Polymerase/histidinol phosphatase N-terminal" evidence="1">
    <location>
        <begin position="4"/>
        <end position="70"/>
    </location>
</feature>
<name>A0A1H0W5P8_9CLOT</name>
<dbReference type="STRING" id="94869.SAMN04488529_1344"/>
<dbReference type="Proteomes" id="UP000198597">
    <property type="component" value="Unassembled WGS sequence"/>
</dbReference>
<protein>
    <recommendedName>
        <fullName evidence="1">Polymerase/histidinol phosphatase N-terminal domain-containing protein</fullName>
    </recommendedName>
</protein>
<dbReference type="Gene3D" id="1.10.150.650">
    <property type="match status" value="1"/>
</dbReference>
<dbReference type="GO" id="GO:0035312">
    <property type="term" value="F:5'-3' DNA exonuclease activity"/>
    <property type="evidence" value="ECO:0007669"/>
    <property type="project" value="TreeGrafter"/>
</dbReference>
<organism evidence="2 3">
    <name type="scientific">Clostridium gasigenes</name>
    <dbReference type="NCBI Taxonomy" id="94869"/>
    <lineage>
        <taxon>Bacteria</taxon>
        <taxon>Bacillati</taxon>
        <taxon>Bacillota</taxon>
        <taxon>Clostridia</taxon>
        <taxon>Eubacteriales</taxon>
        <taxon>Clostridiaceae</taxon>
        <taxon>Clostridium</taxon>
    </lineage>
</organism>
<keyword evidence="3" id="KW-1185">Reference proteome</keyword>
<accession>A0A1H0W5P8</accession>
<dbReference type="InterPro" id="IPR052018">
    <property type="entry name" value="PHP_domain"/>
</dbReference>
<dbReference type="Gene3D" id="3.20.20.140">
    <property type="entry name" value="Metal-dependent hydrolases"/>
    <property type="match status" value="1"/>
</dbReference>
<dbReference type="InterPro" id="IPR016195">
    <property type="entry name" value="Pol/histidinol_Pase-like"/>
</dbReference>
<dbReference type="InterPro" id="IPR004013">
    <property type="entry name" value="PHP_dom"/>
</dbReference>
<dbReference type="SMART" id="SM00481">
    <property type="entry name" value="POLIIIAc"/>
    <property type="match status" value="1"/>
</dbReference>
<gene>
    <name evidence="2" type="ORF">SAMN04488529_1344</name>
</gene>
<reference evidence="2 3" key="1">
    <citation type="submission" date="2016-10" db="EMBL/GenBank/DDBJ databases">
        <authorList>
            <person name="de Groot N.N."/>
        </authorList>
    </citation>
    <scope>NUCLEOTIDE SEQUENCE [LARGE SCALE GENOMIC DNA]</scope>
    <source>
        <strain evidence="2 3">DSM 12272</strain>
    </source>
</reference>
<dbReference type="Pfam" id="PF02811">
    <property type="entry name" value="PHP"/>
    <property type="match status" value="1"/>
</dbReference>
<proteinExistence type="predicted"/>
<dbReference type="GO" id="GO:0004534">
    <property type="term" value="F:5'-3' RNA exonuclease activity"/>
    <property type="evidence" value="ECO:0007669"/>
    <property type="project" value="TreeGrafter"/>
</dbReference>
<dbReference type="RefSeq" id="WP_089973763.1">
    <property type="nucleotide sequence ID" value="NZ_FNJM01000034.1"/>
</dbReference>
<evidence type="ECO:0000259" key="1">
    <source>
        <dbReference type="SMART" id="SM00481"/>
    </source>
</evidence>
<evidence type="ECO:0000313" key="2">
    <source>
        <dbReference type="EMBL" id="SDP86029.1"/>
    </source>
</evidence>
<dbReference type="InterPro" id="IPR003141">
    <property type="entry name" value="Pol/His_phosphatase_N"/>
</dbReference>
<dbReference type="PANTHER" id="PTHR42924">
    <property type="entry name" value="EXONUCLEASE"/>
    <property type="match status" value="1"/>
</dbReference>
<dbReference type="CDD" id="cd07438">
    <property type="entry name" value="PHP_HisPPase_AMP"/>
    <property type="match status" value="1"/>
</dbReference>
<dbReference type="SUPFAM" id="SSF89550">
    <property type="entry name" value="PHP domain-like"/>
    <property type="match status" value="1"/>
</dbReference>
<evidence type="ECO:0000313" key="3">
    <source>
        <dbReference type="Proteomes" id="UP000198597"/>
    </source>
</evidence>
<sequence>MKKLDLHIHSCFSDDGELTVEKIIDMAVCSHVDVIAITDHNSTRAVEPALKYAENKNIEVIPGIEIDCTFKDINLHVLGYNIDYKNICFHELESNILNQERQASNKKIEKIIQCTGLKLDKSEVIRRAHNGVVTGELIAEILLEDETNRNSTILSPYVEEGNRSDMPYVNFYWDYFSKGKPAYVPIKFISLKETLNIIHNNGGVAVIAHPGNNLKSDLSIIDEIISEGIDGIEVFSTYHTSSQIDYFYNKAIENNLKITCGSDFHGKNKPNIQIGNFGCDSKLLSYIETSCLKN</sequence>
<dbReference type="EMBL" id="FNJM01000034">
    <property type="protein sequence ID" value="SDP86029.1"/>
    <property type="molecule type" value="Genomic_DNA"/>
</dbReference>
<dbReference type="PANTHER" id="PTHR42924:SF3">
    <property type="entry name" value="POLYMERASE_HISTIDINOL PHOSPHATASE N-TERMINAL DOMAIN-CONTAINING PROTEIN"/>
    <property type="match status" value="1"/>
</dbReference>
<dbReference type="AlphaFoldDB" id="A0A1H0W5P8"/>